<evidence type="ECO:0008006" key="4">
    <source>
        <dbReference type="Google" id="ProtNLM"/>
    </source>
</evidence>
<name>A0ABS1IS57_9GAMM</name>
<accession>A0ABS1IS57</accession>
<protein>
    <recommendedName>
        <fullName evidence="4">HEAT repeat domain-containing protein</fullName>
    </recommendedName>
</protein>
<dbReference type="EMBL" id="JADRCR010000006">
    <property type="protein sequence ID" value="MBK5144469.1"/>
    <property type="molecule type" value="Genomic_DNA"/>
</dbReference>
<dbReference type="RefSeq" id="WP_228350940.1">
    <property type="nucleotide sequence ID" value="NZ_JADRCR010000006.1"/>
</dbReference>
<gene>
    <name evidence="2" type="ORF">I2494_12190</name>
</gene>
<evidence type="ECO:0000256" key="1">
    <source>
        <dbReference type="SAM" id="Phobius"/>
    </source>
</evidence>
<keyword evidence="3" id="KW-1185">Reference proteome</keyword>
<keyword evidence="1" id="KW-1133">Transmembrane helix</keyword>
<keyword evidence="1" id="KW-0812">Transmembrane</keyword>
<reference evidence="2 3" key="1">
    <citation type="submission" date="2020-11" db="EMBL/GenBank/DDBJ databases">
        <title>Insectihabitans protaetiae gen. nov. sp. nov. and Insectihabitans allomyrinae sp. nov., isolated from larvae of Protaetia brevitarsis seulensis and Allomyrina dichotoma, respectively.</title>
        <authorList>
            <person name="Lee S.D."/>
            <person name="Byeon Y.-S."/>
            <person name="Kim S.-M."/>
            <person name="Yang H.L."/>
            <person name="Kim I.S."/>
        </authorList>
    </citation>
    <scope>NUCLEOTIDE SEQUENCE [LARGE SCALE GENOMIC DNA]</scope>
    <source>
        <strain evidence="2 3">BWR-B9</strain>
    </source>
</reference>
<comment type="caution">
    <text evidence="2">The sequence shown here is derived from an EMBL/GenBank/DDBJ whole genome shotgun (WGS) entry which is preliminary data.</text>
</comment>
<evidence type="ECO:0000313" key="3">
    <source>
        <dbReference type="Proteomes" id="UP001296921"/>
    </source>
</evidence>
<dbReference type="Proteomes" id="UP001296921">
    <property type="component" value="Unassembled WGS sequence"/>
</dbReference>
<evidence type="ECO:0000313" key="2">
    <source>
        <dbReference type="EMBL" id="MBK5144469.1"/>
    </source>
</evidence>
<organism evidence="2 3">
    <name type="scientific">Limnobaculum allomyrinae</name>
    <dbReference type="NCBI Taxonomy" id="2791986"/>
    <lineage>
        <taxon>Bacteria</taxon>
        <taxon>Pseudomonadati</taxon>
        <taxon>Pseudomonadota</taxon>
        <taxon>Gammaproteobacteria</taxon>
        <taxon>Enterobacterales</taxon>
        <taxon>Budviciaceae</taxon>
        <taxon>Limnobaculum</taxon>
    </lineage>
</organism>
<sequence>MYNEFNLCISDFSHDVSSEDYWYDCGILEATELLNKFDENDWEVLIEQLKHKSILWQKRLVECLGDLHSSYELKVILELINTEDKDILVTCYLLLVTCYLLLVTCYLLLVLIR</sequence>
<feature type="transmembrane region" description="Helical" evidence="1">
    <location>
        <begin position="87"/>
        <end position="112"/>
    </location>
</feature>
<keyword evidence="1" id="KW-0472">Membrane</keyword>
<proteinExistence type="predicted"/>